<dbReference type="Proteomes" id="UP001154240">
    <property type="component" value="Unassembled WGS sequence"/>
</dbReference>
<gene>
    <name evidence="2" type="ORF">OLX77_11335</name>
</gene>
<name>A0A9X4MGC7_9BACT</name>
<dbReference type="RefSeq" id="WP_307633711.1">
    <property type="nucleotide sequence ID" value="NZ_JAPHEH010000001.1"/>
</dbReference>
<evidence type="ECO:0000256" key="1">
    <source>
        <dbReference type="SAM" id="Phobius"/>
    </source>
</evidence>
<keyword evidence="1" id="KW-0812">Transmembrane</keyword>
<protein>
    <submittedName>
        <fullName evidence="2">Uncharacterized protein</fullName>
    </submittedName>
</protein>
<organism evidence="2 3">
    <name type="scientific">Thiovibrio frasassiensis</name>
    <dbReference type="NCBI Taxonomy" id="2984131"/>
    <lineage>
        <taxon>Bacteria</taxon>
        <taxon>Pseudomonadati</taxon>
        <taxon>Thermodesulfobacteriota</taxon>
        <taxon>Desulfobulbia</taxon>
        <taxon>Desulfobulbales</taxon>
        <taxon>Thiovibrionaceae</taxon>
        <taxon>Thiovibrio</taxon>
    </lineage>
</organism>
<reference evidence="2" key="1">
    <citation type="journal article" date="2022" name="bioRxiv">
        <title>Thiovibrio frasassiensisgen. nov., sp. nov., an autotrophic, elemental sulfur disproportionating bacterium isolated from sulfidic karst sediment, and proposal of Thiovibrionaceae fam. nov.</title>
        <authorList>
            <person name="Aronson H."/>
            <person name="Thomas C."/>
            <person name="Bhattacharyya M."/>
            <person name="Eckstein S."/>
            <person name="Jensen S."/>
            <person name="Barco R."/>
            <person name="Macalady J."/>
            <person name="Amend J."/>
        </authorList>
    </citation>
    <scope>NUCLEOTIDE SEQUENCE</scope>
    <source>
        <strain evidence="2">RS19-109</strain>
    </source>
</reference>
<accession>A0A9X4MGC7</accession>
<sequence length="217" mass="24624">MRRSIDGAIFLAGLTAILYTWSTAAYNGYLDVAKLDADMMERSFHQVIYGGLLVSFGPILLLAILSAIALYVYSHALLPSYIDWIRGSVKIKRKVVKVRRFWAGKRNSPPIELRAKSIFSKAALLTLFGVAYIFSLVYFERNGSQKAKDDIETHIKHENKPVQMIKVELNQKIRILKLLKCGTRNCAGIEEGTNEIYYFPSFNSFSYKIENVMPVSN</sequence>
<keyword evidence="3" id="KW-1185">Reference proteome</keyword>
<comment type="caution">
    <text evidence="2">The sequence shown here is derived from an EMBL/GenBank/DDBJ whole genome shotgun (WGS) entry which is preliminary data.</text>
</comment>
<reference evidence="2" key="2">
    <citation type="submission" date="2022-10" db="EMBL/GenBank/DDBJ databases">
        <authorList>
            <person name="Aronson H.S."/>
        </authorList>
    </citation>
    <scope>NUCLEOTIDE SEQUENCE</scope>
    <source>
        <strain evidence="2">RS19-109</strain>
    </source>
</reference>
<dbReference type="EMBL" id="JAPHEH010000001">
    <property type="protein sequence ID" value="MDG4476746.1"/>
    <property type="molecule type" value="Genomic_DNA"/>
</dbReference>
<evidence type="ECO:0000313" key="2">
    <source>
        <dbReference type="EMBL" id="MDG4476746.1"/>
    </source>
</evidence>
<dbReference type="AlphaFoldDB" id="A0A9X4MGC7"/>
<feature type="transmembrane region" description="Helical" evidence="1">
    <location>
        <begin position="122"/>
        <end position="139"/>
    </location>
</feature>
<evidence type="ECO:0000313" key="3">
    <source>
        <dbReference type="Proteomes" id="UP001154240"/>
    </source>
</evidence>
<keyword evidence="1" id="KW-0472">Membrane</keyword>
<proteinExistence type="predicted"/>
<keyword evidence="1" id="KW-1133">Transmembrane helix</keyword>
<feature type="transmembrane region" description="Helical" evidence="1">
    <location>
        <begin position="48"/>
        <end position="73"/>
    </location>
</feature>